<proteinExistence type="predicted"/>
<keyword evidence="3" id="KW-1185">Reference proteome</keyword>
<protein>
    <submittedName>
        <fullName evidence="2">Twin horsetail protein 2</fullName>
    </submittedName>
</protein>
<feature type="compositionally biased region" description="Basic and acidic residues" evidence="1">
    <location>
        <begin position="384"/>
        <end position="396"/>
    </location>
</feature>
<feature type="compositionally biased region" description="Acidic residues" evidence="1">
    <location>
        <begin position="397"/>
        <end position="408"/>
    </location>
</feature>
<accession>A0AAE1GVC0</accession>
<comment type="caution">
    <text evidence="2">The sequence shown here is derived from an EMBL/GenBank/DDBJ whole genome shotgun (WGS) entry which is preliminary data.</text>
</comment>
<evidence type="ECO:0000313" key="3">
    <source>
        <dbReference type="Proteomes" id="UP001219518"/>
    </source>
</evidence>
<evidence type="ECO:0000256" key="1">
    <source>
        <dbReference type="SAM" id="MobiDB-lite"/>
    </source>
</evidence>
<gene>
    <name evidence="2" type="ORF">KUF71_004000</name>
</gene>
<dbReference type="EMBL" id="JAHWGI010000107">
    <property type="protein sequence ID" value="KAK3909644.1"/>
    <property type="molecule type" value="Genomic_DNA"/>
</dbReference>
<organism evidence="2 3">
    <name type="scientific">Frankliniella fusca</name>
    <dbReference type="NCBI Taxonomy" id="407009"/>
    <lineage>
        <taxon>Eukaryota</taxon>
        <taxon>Metazoa</taxon>
        <taxon>Ecdysozoa</taxon>
        <taxon>Arthropoda</taxon>
        <taxon>Hexapoda</taxon>
        <taxon>Insecta</taxon>
        <taxon>Pterygota</taxon>
        <taxon>Neoptera</taxon>
        <taxon>Paraneoptera</taxon>
        <taxon>Thysanoptera</taxon>
        <taxon>Terebrantia</taxon>
        <taxon>Thripoidea</taxon>
        <taxon>Thripidae</taxon>
        <taxon>Frankliniella</taxon>
    </lineage>
</organism>
<dbReference type="AlphaFoldDB" id="A0AAE1GVC0"/>
<feature type="region of interest" description="Disordered" evidence="1">
    <location>
        <begin position="384"/>
        <end position="408"/>
    </location>
</feature>
<feature type="region of interest" description="Disordered" evidence="1">
    <location>
        <begin position="128"/>
        <end position="149"/>
    </location>
</feature>
<name>A0AAE1GVC0_9NEOP</name>
<dbReference type="Proteomes" id="UP001219518">
    <property type="component" value="Unassembled WGS sequence"/>
</dbReference>
<reference evidence="2" key="1">
    <citation type="submission" date="2021-07" db="EMBL/GenBank/DDBJ databases">
        <authorList>
            <person name="Catto M.A."/>
            <person name="Jacobson A."/>
            <person name="Kennedy G."/>
            <person name="Labadie P."/>
            <person name="Hunt B.G."/>
            <person name="Srinivasan R."/>
        </authorList>
    </citation>
    <scope>NUCLEOTIDE SEQUENCE</scope>
    <source>
        <strain evidence="2">PL_HMW_Pooled</strain>
        <tissue evidence="2">Head</tissue>
    </source>
</reference>
<evidence type="ECO:0000313" key="2">
    <source>
        <dbReference type="EMBL" id="KAK3909644.1"/>
    </source>
</evidence>
<sequence length="408" mass="45368">MSQSEVNSSCQQVSSKPYAVIELKVRGKNYVTPCVTMWLKGIEVKWNRQGDKETYFAKSCSWPSDETNLSVLLLNRVKPKADWNTLTSIRIFSFCNSLSKANNIADKASMTSDISDCDQSLLPKRKRQSTDFYQAGDNSSDEETPVPLKRIKISSNALVSSDEDDGDDTPLSALGTRIITSRPANAVDPLLSTPSTSDSAVARTVLKGLNNNRQDISSTPSTPSTSDGAAARMLLAGFNSIRQDMSSTPSTQSTSDGKTVLAGFNNFRQDLSNLMKIVFKIYVAVCNPQETPDNEASVPLLPISSQEKFLEFNEYCKNENQKLSTVKFLSEWAGNTIRTSVFTAVKLHCMKAHPTITFNLIEFNTACSDWLKDAKKRMKNELVRRRKEEERTRLNQDDDDDDAEMLGS</sequence>
<reference evidence="2" key="2">
    <citation type="journal article" date="2023" name="BMC Genomics">
        <title>Pest status, molecular evolution, and epigenetic factors derived from the genome assembly of Frankliniella fusca, a thysanopteran phytovirus vector.</title>
        <authorList>
            <person name="Catto M.A."/>
            <person name="Labadie P.E."/>
            <person name="Jacobson A.L."/>
            <person name="Kennedy G.G."/>
            <person name="Srinivasan R."/>
            <person name="Hunt B.G."/>
        </authorList>
    </citation>
    <scope>NUCLEOTIDE SEQUENCE</scope>
    <source>
        <strain evidence="2">PL_HMW_Pooled</strain>
    </source>
</reference>